<gene>
    <name evidence="5" type="ORF">P0Y56_06280</name>
</gene>
<dbReference type="EMBL" id="CP119316">
    <property type="protein sequence ID" value="WEK47899.1"/>
    <property type="molecule type" value="Genomic_DNA"/>
</dbReference>
<keyword evidence="1" id="KW-0805">Transcription regulation</keyword>
<dbReference type="KEGG" id="acob:P0Y56_06280"/>
<evidence type="ECO:0000256" key="1">
    <source>
        <dbReference type="ARBA" id="ARBA00023015"/>
    </source>
</evidence>
<proteinExistence type="predicted"/>
<evidence type="ECO:0000256" key="2">
    <source>
        <dbReference type="ARBA" id="ARBA00023125"/>
    </source>
</evidence>
<dbReference type="SMART" id="SM00346">
    <property type="entry name" value="HTH_ICLR"/>
    <property type="match status" value="1"/>
</dbReference>
<evidence type="ECO:0000313" key="6">
    <source>
        <dbReference type="Proteomes" id="UP001218362"/>
    </source>
</evidence>
<dbReference type="InterPro" id="IPR036390">
    <property type="entry name" value="WH_DNA-bd_sf"/>
</dbReference>
<dbReference type="SUPFAM" id="SSF55781">
    <property type="entry name" value="GAF domain-like"/>
    <property type="match status" value="1"/>
</dbReference>
<dbReference type="InterPro" id="IPR036388">
    <property type="entry name" value="WH-like_DNA-bd_sf"/>
</dbReference>
<dbReference type="PANTHER" id="PTHR30136">
    <property type="entry name" value="HELIX-TURN-HELIX TRANSCRIPTIONAL REGULATOR, ICLR FAMILY"/>
    <property type="match status" value="1"/>
</dbReference>
<evidence type="ECO:0000256" key="3">
    <source>
        <dbReference type="ARBA" id="ARBA00023163"/>
    </source>
</evidence>
<accession>A0AAJ5XBR4</accession>
<dbReference type="PANTHER" id="PTHR30136:SF8">
    <property type="entry name" value="TRANSCRIPTIONAL REGULATORY PROTEIN"/>
    <property type="match status" value="1"/>
</dbReference>
<dbReference type="InterPro" id="IPR029016">
    <property type="entry name" value="GAF-like_dom_sf"/>
</dbReference>
<dbReference type="InterPro" id="IPR014757">
    <property type="entry name" value="Tscrpt_reg_IclR_C"/>
</dbReference>
<evidence type="ECO:0000313" key="5">
    <source>
        <dbReference type="EMBL" id="WEK47899.1"/>
    </source>
</evidence>
<dbReference type="SUPFAM" id="SSF46785">
    <property type="entry name" value="Winged helix' DNA-binding domain"/>
    <property type="match status" value="1"/>
</dbReference>
<dbReference type="InterPro" id="IPR005471">
    <property type="entry name" value="Tscrpt_reg_IclR_N"/>
</dbReference>
<dbReference type="InterPro" id="IPR050707">
    <property type="entry name" value="HTH_MetabolicPath_Reg"/>
</dbReference>
<name>A0AAJ5XBR4_9SPHN</name>
<organism evidence="5 6">
    <name type="scientific">Candidatus Andeanibacterium colombiense</name>
    <dbReference type="NCBI Taxonomy" id="3121345"/>
    <lineage>
        <taxon>Bacteria</taxon>
        <taxon>Pseudomonadati</taxon>
        <taxon>Pseudomonadota</taxon>
        <taxon>Alphaproteobacteria</taxon>
        <taxon>Sphingomonadales</taxon>
        <taxon>Sphingomonadaceae</taxon>
        <taxon>Candidatus Andeanibacterium</taxon>
    </lineage>
</organism>
<dbReference type="Gene3D" id="1.10.10.10">
    <property type="entry name" value="Winged helix-like DNA-binding domain superfamily/Winged helix DNA-binding domain"/>
    <property type="match status" value="1"/>
</dbReference>
<keyword evidence="3" id="KW-0804">Transcription</keyword>
<dbReference type="AlphaFoldDB" id="A0AAJ5XBR4"/>
<dbReference type="Gene3D" id="3.30.450.40">
    <property type="match status" value="1"/>
</dbReference>
<feature type="domain" description="HTH iclR-type" evidence="4">
    <location>
        <begin position="13"/>
        <end position="103"/>
    </location>
</feature>
<protein>
    <submittedName>
        <fullName evidence="5">IclR family transcriptional regulator</fullName>
    </submittedName>
</protein>
<keyword evidence="2" id="KW-0238">DNA-binding</keyword>
<reference evidence="5" key="1">
    <citation type="submission" date="2023-03" db="EMBL/GenBank/DDBJ databases">
        <title>Andean soil-derived lignocellulolytic bacterial consortium as a source of novel taxa and putative plastic-active enzymes.</title>
        <authorList>
            <person name="Diaz-Garcia L."/>
            <person name="Chuvochina M."/>
            <person name="Feuerriegel G."/>
            <person name="Bunk B."/>
            <person name="Sproer C."/>
            <person name="Streit W.R."/>
            <person name="Rodriguez L.M."/>
            <person name="Overmann J."/>
            <person name="Jimenez D.J."/>
        </authorList>
    </citation>
    <scope>NUCLEOTIDE SEQUENCE</scope>
    <source>
        <strain evidence="5">MAG 26</strain>
    </source>
</reference>
<dbReference type="Proteomes" id="UP001218362">
    <property type="component" value="Chromosome"/>
</dbReference>
<dbReference type="Pfam" id="PF09339">
    <property type="entry name" value="HTH_IclR"/>
    <property type="match status" value="1"/>
</dbReference>
<dbReference type="GO" id="GO:0045892">
    <property type="term" value="P:negative regulation of DNA-templated transcription"/>
    <property type="evidence" value="ECO:0007669"/>
    <property type="project" value="TreeGrafter"/>
</dbReference>
<dbReference type="Pfam" id="PF01614">
    <property type="entry name" value="IclR_C"/>
    <property type="match status" value="1"/>
</dbReference>
<dbReference type="GO" id="GO:0003700">
    <property type="term" value="F:DNA-binding transcription factor activity"/>
    <property type="evidence" value="ECO:0007669"/>
    <property type="project" value="TreeGrafter"/>
</dbReference>
<evidence type="ECO:0000259" key="4">
    <source>
        <dbReference type="SMART" id="SM00346"/>
    </source>
</evidence>
<sequence>MAEGGKKPARKGVQSIEVGFSILAVLTSAARPLPLKIISQMSGLPPSKVHSYLVSFTALEVVTQHSDTGHYGLGPVALKLGLAFLDQFDLFSATRPAMAELADGIGVTVFLGVWGNRGPTIIYRADGPLSETVLDIRVGSVLPILRSAVGRNLAAHMPGSIIKPMIAQELSHFMVAGAADTIDDPHTLVTAEKMFEKVRADGISRVRGGLMSDYSALSVPIFDYSGAAYGALTIMGRYNSFDDSLDGNAATRLKAACAAVSAACGYSPAGRG</sequence>
<dbReference type="GO" id="GO:0003677">
    <property type="term" value="F:DNA binding"/>
    <property type="evidence" value="ECO:0007669"/>
    <property type="project" value="UniProtKB-KW"/>
</dbReference>